<proteinExistence type="predicted"/>
<evidence type="ECO:0000313" key="2">
    <source>
        <dbReference type="Proteomes" id="UP001176961"/>
    </source>
</evidence>
<accession>A0AA36GPP2</accession>
<name>A0AA36GPP2_CYLNA</name>
<evidence type="ECO:0000313" key="1">
    <source>
        <dbReference type="EMBL" id="CAJ0596035.1"/>
    </source>
</evidence>
<protein>
    <submittedName>
        <fullName evidence="1">Uncharacterized protein</fullName>
    </submittedName>
</protein>
<comment type="caution">
    <text evidence="1">The sequence shown here is derived from an EMBL/GenBank/DDBJ whole genome shotgun (WGS) entry which is preliminary data.</text>
</comment>
<dbReference type="EMBL" id="CATQJL010000112">
    <property type="protein sequence ID" value="CAJ0596035.1"/>
    <property type="molecule type" value="Genomic_DNA"/>
</dbReference>
<gene>
    <name evidence="1" type="ORF">CYNAS_LOCUS8018</name>
</gene>
<reference evidence="1" key="1">
    <citation type="submission" date="2023-07" db="EMBL/GenBank/DDBJ databases">
        <authorList>
            <consortium name="CYATHOMIX"/>
        </authorList>
    </citation>
    <scope>NUCLEOTIDE SEQUENCE</scope>
    <source>
        <strain evidence="1">N/A</strain>
    </source>
</reference>
<keyword evidence="2" id="KW-1185">Reference proteome</keyword>
<organism evidence="1 2">
    <name type="scientific">Cylicocyclus nassatus</name>
    <name type="common">Nematode worm</name>
    <dbReference type="NCBI Taxonomy" id="53992"/>
    <lineage>
        <taxon>Eukaryota</taxon>
        <taxon>Metazoa</taxon>
        <taxon>Ecdysozoa</taxon>
        <taxon>Nematoda</taxon>
        <taxon>Chromadorea</taxon>
        <taxon>Rhabditida</taxon>
        <taxon>Rhabditina</taxon>
        <taxon>Rhabditomorpha</taxon>
        <taxon>Strongyloidea</taxon>
        <taxon>Strongylidae</taxon>
        <taxon>Cylicocyclus</taxon>
    </lineage>
</organism>
<sequence length="71" mass="7790">MRWVLIGLLLLFNLGTVVSLCEGINSKDPLVKKLANEGCDSFCKKTENLGSSGHCEKKNMCTCFVPRSALK</sequence>
<dbReference type="AlphaFoldDB" id="A0AA36GPP2"/>
<dbReference type="Proteomes" id="UP001176961">
    <property type="component" value="Unassembled WGS sequence"/>
</dbReference>